<dbReference type="PANTHER" id="PTHR46033:SF1">
    <property type="entry name" value="PROTEIN MAIN-LIKE 2"/>
    <property type="match status" value="1"/>
</dbReference>
<gene>
    <name evidence="2" type="ORF">Cni_G07188</name>
</gene>
<dbReference type="Proteomes" id="UP001327560">
    <property type="component" value="Chromosome 2"/>
</dbReference>
<reference evidence="2 3" key="1">
    <citation type="submission" date="2023-10" db="EMBL/GenBank/DDBJ databases">
        <title>Chromosome-scale genome assembly provides insights into flower coloration mechanisms of Canna indica.</title>
        <authorList>
            <person name="Li C."/>
        </authorList>
    </citation>
    <scope>NUCLEOTIDE SEQUENCE [LARGE SCALE GENOMIC DNA]</scope>
    <source>
        <tissue evidence="2">Flower</tissue>
    </source>
</reference>
<dbReference type="EMBL" id="CP136891">
    <property type="protein sequence ID" value="WOK98476.1"/>
    <property type="molecule type" value="Genomic_DNA"/>
</dbReference>
<dbReference type="InterPro" id="IPR019557">
    <property type="entry name" value="AminoTfrase-like_pln_mobile"/>
</dbReference>
<dbReference type="InterPro" id="IPR044824">
    <property type="entry name" value="MAIN-like"/>
</dbReference>
<dbReference type="Pfam" id="PF10536">
    <property type="entry name" value="PMD"/>
    <property type="match status" value="1"/>
</dbReference>
<keyword evidence="3" id="KW-1185">Reference proteome</keyword>
<protein>
    <recommendedName>
        <fullName evidence="1">Aminotransferase-like plant mobile domain-containing protein</fullName>
    </recommendedName>
</protein>
<dbReference type="PANTHER" id="PTHR46033">
    <property type="entry name" value="PROTEIN MAIN-LIKE 2"/>
    <property type="match status" value="1"/>
</dbReference>
<accession>A0AAQ3JYB7</accession>
<organism evidence="2 3">
    <name type="scientific">Canna indica</name>
    <name type="common">Indian-shot</name>
    <dbReference type="NCBI Taxonomy" id="4628"/>
    <lineage>
        <taxon>Eukaryota</taxon>
        <taxon>Viridiplantae</taxon>
        <taxon>Streptophyta</taxon>
        <taxon>Embryophyta</taxon>
        <taxon>Tracheophyta</taxon>
        <taxon>Spermatophyta</taxon>
        <taxon>Magnoliopsida</taxon>
        <taxon>Liliopsida</taxon>
        <taxon>Zingiberales</taxon>
        <taxon>Cannaceae</taxon>
        <taxon>Canna</taxon>
    </lineage>
</organism>
<proteinExistence type="predicted"/>
<evidence type="ECO:0000313" key="2">
    <source>
        <dbReference type="EMBL" id="WOK98476.1"/>
    </source>
</evidence>
<feature type="domain" description="Aminotransferase-like plant mobile" evidence="1">
    <location>
        <begin position="2"/>
        <end position="118"/>
    </location>
</feature>
<dbReference type="GO" id="GO:0010073">
    <property type="term" value="P:meristem maintenance"/>
    <property type="evidence" value="ECO:0007669"/>
    <property type="project" value="InterPro"/>
</dbReference>
<dbReference type="AlphaFoldDB" id="A0AAQ3JYB7"/>
<sequence>METNMYVRAYFLYIFGCVVFPDTPKMTISCEYLQFLKDITKVNDYAWGVAMLAHMHSGLRRMKLKVKSGQGAKNFCGSCLALQFAAQIYGFGLDTLPHSFPLVKKWALIMIKKTRDNVNRIRVETIEAAEERVIFFACFEFYHY</sequence>
<evidence type="ECO:0000259" key="1">
    <source>
        <dbReference type="Pfam" id="PF10536"/>
    </source>
</evidence>
<name>A0AAQ3JYB7_9LILI</name>
<evidence type="ECO:0000313" key="3">
    <source>
        <dbReference type="Proteomes" id="UP001327560"/>
    </source>
</evidence>